<dbReference type="AlphaFoldDB" id="A0AAW9Q0P4"/>
<accession>A0AAW9Q0P4</accession>
<keyword evidence="1" id="KW-0812">Transmembrane</keyword>
<gene>
    <name evidence="2" type="ORF">V2H45_06640</name>
</gene>
<dbReference type="RefSeq" id="WP_330482845.1">
    <property type="nucleotide sequence ID" value="NZ_JAZBJZ010000018.1"/>
</dbReference>
<feature type="transmembrane region" description="Helical" evidence="1">
    <location>
        <begin position="104"/>
        <end position="129"/>
    </location>
</feature>
<dbReference type="Proteomes" id="UP001333818">
    <property type="component" value="Unassembled WGS sequence"/>
</dbReference>
<comment type="caution">
    <text evidence="2">The sequence shown here is derived from an EMBL/GenBank/DDBJ whole genome shotgun (WGS) entry which is preliminary data.</text>
</comment>
<sequence>MKEPETSSPTTEQPSLPSYALRDASHYINQIDPAVLARFDPEQLEAVRAVLDRAIPRPSPKIVDLRFMVDLVIVRFYIVLFVGKDRRYGDRQYPLPKVTKFANIIAAILLLLAVNLAISAFVLLLAYLVKSGLGIDLFPGHVTEQLQKLDQPKK</sequence>
<evidence type="ECO:0000313" key="2">
    <source>
        <dbReference type="EMBL" id="MEE3716416.1"/>
    </source>
</evidence>
<evidence type="ECO:0008006" key="4">
    <source>
        <dbReference type="Google" id="ProtNLM"/>
    </source>
</evidence>
<keyword evidence="1" id="KW-1133">Transmembrane helix</keyword>
<name>A0AAW9Q0P4_9CYAN</name>
<evidence type="ECO:0000256" key="1">
    <source>
        <dbReference type="SAM" id="Phobius"/>
    </source>
</evidence>
<keyword evidence="1" id="KW-0472">Membrane</keyword>
<organism evidence="2 3">
    <name type="scientific">Tumidithrix elongata BACA0141</name>
    <dbReference type="NCBI Taxonomy" id="2716417"/>
    <lineage>
        <taxon>Bacteria</taxon>
        <taxon>Bacillati</taxon>
        <taxon>Cyanobacteriota</taxon>
        <taxon>Cyanophyceae</taxon>
        <taxon>Pseudanabaenales</taxon>
        <taxon>Pseudanabaenaceae</taxon>
        <taxon>Tumidithrix</taxon>
        <taxon>Tumidithrix elongata</taxon>
    </lineage>
</organism>
<feature type="transmembrane region" description="Helical" evidence="1">
    <location>
        <begin position="65"/>
        <end position="83"/>
    </location>
</feature>
<proteinExistence type="predicted"/>
<reference evidence="2" key="1">
    <citation type="submission" date="2024-01" db="EMBL/GenBank/DDBJ databases">
        <title>Bank of Algae and Cyanobacteria of the Azores (BACA) strain genomes.</title>
        <authorList>
            <person name="Luz R."/>
            <person name="Cordeiro R."/>
            <person name="Fonseca A."/>
            <person name="Goncalves V."/>
        </authorList>
    </citation>
    <scope>NUCLEOTIDE SEQUENCE</scope>
    <source>
        <strain evidence="2">BACA0141</strain>
    </source>
</reference>
<evidence type="ECO:0000313" key="3">
    <source>
        <dbReference type="Proteomes" id="UP001333818"/>
    </source>
</evidence>
<protein>
    <recommendedName>
        <fullName evidence="4">Transmembrane protein</fullName>
    </recommendedName>
</protein>
<keyword evidence="3" id="KW-1185">Reference proteome</keyword>
<dbReference type="EMBL" id="JAZBJZ010000018">
    <property type="protein sequence ID" value="MEE3716416.1"/>
    <property type="molecule type" value="Genomic_DNA"/>
</dbReference>